<dbReference type="InterPro" id="IPR019734">
    <property type="entry name" value="TPR_rpt"/>
</dbReference>
<dbReference type="SMART" id="SM00028">
    <property type="entry name" value="TPR"/>
    <property type="match status" value="2"/>
</dbReference>
<protein>
    <submittedName>
        <fullName evidence="1">Uncharacterized protein</fullName>
    </submittedName>
</protein>
<dbReference type="AlphaFoldDB" id="A0AA91D8Z5"/>
<accession>A0AA91D8Z5</accession>
<dbReference type="SUPFAM" id="SSF81901">
    <property type="entry name" value="HCP-like"/>
    <property type="match status" value="1"/>
</dbReference>
<comment type="caution">
    <text evidence="1">The sequence shown here is derived from an EMBL/GenBank/DDBJ whole genome shotgun (WGS) entry which is preliminary data.</text>
</comment>
<gene>
    <name evidence="1" type="ORF">A1356_19830</name>
</gene>
<dbReference type="Gene3D" id="1.25.40.10">
    <property type="entry name" value="Tetratricopeptide repeat domain"/>
    <property type="match status" value="1"/>
</dbReference>
<proteinExistence type="predicted"/>
<evidence type="ECO:0000313" key="1">
    <source>
        <dbReference type="EMBL" id="OAI21984.1"/>
    </source>
</evidence>
<evidence type="ECO:0000313" key="2">
    <source>
        <dbReference type="Proteomes" id="UP000077734"/>
    </source>
</evidence>
<name>A0AA91D8Z5_9GAMM</name>
<dbReference type="InterPro" id="IPR011990">
    <property type="entry name" value="TPR-like_helical_dom_sf"/>
</dbReference>
<organism evidence="1 2">
    <name type="scientific">Methylomonas koyamae</name>
    <dbReference type="NCBI Taxonomy" id="702114"/>
    <lineage>
        <taxon>Bacteria</taxon>
        <taxon>Pseudomonadati</taxon>
        <taxon>Pseudomonadota</taxon>
        <taxon>Gammaproteobacteria</taxon>
        <taxon>Methylococcales</taxon>
        <taxon>Methylococcaceae</taxon>
        <taxon>Methylomonas</taxon>
    </lineage>
</organism>
<keyword evidence="2" id="KW-1185">Reference proteome</keyword>
<dbReference type="Proteomes" id="UP000077734">
    <property type="component" value="Unassembled WGS sequence"/>
</dbReference>
<dbReference type="EMBL" id="LUUL01000128">
    <property type="protein sequence ID" value="OAI21984.1"/>
    <property type="molecule type" value="Genomic_DNA"/>
</dbReference>
<reference evidence="1 2" key="1">
    <citation type="submission" date="2016-03" db="EMBL/GenBank/DDBJ databases">
        <authorList>
            <person name="Heylen K."/>
            <person name="De Vos P."/>
            <person name="Vekeman B."/>
        </authorList>
    </citation>
    <scope>NUCLEOTIDE SEQUENCE [LARGE SCALE GENOMIC DNA]</scope>
    <source>
        <strain evidence="1 2">R-49807</strain>
    </source>
</reference>
<sequence>MMSNRWILGWMMVLTVALQPCWVDAFVPADPGQVIETLPARGSHWLELRGLRRQVAAQPQALAPVLQLARRYIELGRAEADPRYFGYAEAALQPWLARQAADPEVLMLQATLLQNRHEFAPALALLERALALRPRLAQAWLTRAAILEVQGDYAAAGRSCLPLAKTAAALVGAVCIDSVISLTGQGDAAYRQLQQALANSNEASATDRQWAFTTLAEIAERNGDLAAAERHYRQALASADANGYLLAAYADFLLDRQCYAEVVELLAEHTRADPLLLRLALAERHLPQAPAAAHTDALQARFAALRMRGDNRHQADEARFLLHLRNQASAAFELAQANWQIQREPRDARILLEAALAAGKSRTELRPVLDFLARTGLQDSRLQPLIAQFGGEGV</sequence>